<feature type="transmembrane region" description="Helical" evidence="1">
    <location>
        <begin position="58"/>
        <end position="80"/>
    </location>
</feature>
<proteinExistence type="predicted"/>
<gene>
    <name evidence="2" type="ORF">ILEXP_LOCUS24112</name>
    <name evidence="3" type="ORF">ILEXP_LOCUS51695</name>
</gene>
<organism evidence="2 4">
    <name type="scientific">Ilex paraguariensis</name>
    <name type="common">yerba mate</name>
    <dbReference type="NCBI Taxonomy" id="185542"/>
    <lineage>
        <taxon>Eukaryota</taxon>
        <taxon>Viridiplantae</taxon>
        <taxon>Streptophyta</taxon>
        <taxon>Embryophyta</taxon>
        <taxon>Tracheophyta</taxon>
        <taxon>Spermatophyta</taxon>
        <taxon>Magnoliopsida</taxon>
        <taxon>eudicotyledons</taxon>
        <taxon>Gunneridae</taxon>
        <taxon>Pentapetalae</taxon>
        <taxon>asterids</taxon>
        <taxon>campanulids</taxon>
        <taxon>Aquifoliales</taxon>
        <taxon>Aquifoliaceae</taxon>
        <taxon>Ilex</taxon>
    </lineage>
</organism>
<comment type="caution">
    <text evidence="2">The sequence shown here is derived from an EMBL/GenBank/DDBJ whole genome shotgun (WGS) entry which is preliminary data.</text>
</comment>
<protein>
    <recommendedName>
        <fullName evidence="5">PGG domain-containing protein</fullName>
    </recommendedName>
</protein>
<keyword evidence="1" id="KW-0472">Membrane</keyword>
<evidence type="ECO:0000313" key="4">
    <source>
        <dbReference type="Proteomes" id="UP001642360"/>
    </source>
</evidence>
<sequence length="156" mass="17124">MSHVFSELHKTSITRASVEELIFGVTFVTAFGLLQLPYQKIDGNPVPTIIFKNHPSSFHAFLLALNFAFTGAVLTVSLRAGYPKTASYCRQLAVVCVTAAAGIFFWSLLLSALNTCAGTKPAMLGRLKNDNLHKVLRDEALSSHWFDDIVHGREVS</sequence>
<feature type="transmembrane region" description="Helical" evidence="1">
    <location>
        <begin position="92"/>
        <end position="113"/>
    </location>
</feature>
<dbReference type="EMBL" id="CAUOFW020008102">
    <property type="protein sequence ID" value="CAK9181620.1"/>
    <property type="molecule type" value="Genomic_DNA"/>
</dbReference>
<dbReference type="EMBL" id="CAUOFW020002725">
    <property type="protein sequence ID" value="CAK9155705.1"/>
    <property type="molecule type" value="Genomic_DNA"/>
</dbReference>
<evidence type="ECO:0000313" key="2">
    <source>
        <dbReference type="EMBL" id="CAK9155705.1"/>
    </source>
</evidence>
<dbReference type="AlphaFoldDB" id="A0ABC8SEZ7"/>
<dbReference type="Proteomes" id="UP001642360">
    <property type="component" value="Unassembled WGS sequence"/>
</dbReference>
<keyword evidence="4" id="KW-1185">Reference proteome</keyword>
<reference evidence="2 4" key="1">
    <citation type="submission" date="2024-02" db="EMBL/GenBank/DDBJ databases">
        <authorList>
            <person name="Vignale AGUSTIN F."/>
            <person name="Sosa J E."/>
            <person name="Modenutti C."/>
        </authorList>
    </citation>
    <scope>NUCLEOTIDE SEQUENCE [LARGE SCALE GENOMIC DNA]</scope>
</reference>
<name>A0ABC8SEZ7_9AQUA</name>
<accession>A0ABC8SEZ7</accession>
<evidence type="ECO:0000256" key="1">
    <source>
        <dbReference type="SAM" id="Phobius"/>
    </source>
</evidence>
<evidence type="ECO:0000313" key="3">
    <source>
        <dbReference type="EMBL" id="CAK9181620.1"/>
    </source>
</evidence>
<keyword evidence="1" id="KW-0812">Transmembrane</keyword>
<evidence type="ECO:0008006" key="5">
    <source>
        <dbReference type="Google" id="ProtNLM"/>
    </source>
</evidence>
<keyword evidence="1" id="KW-1133">Transmembrane helix</keyword>
<feature type="transmembrane region" description="Helical" evidence="1">
    <location>
        <begin position="21"/>
        <end position="38"/>
    </location>
</feature>